<dbReference type="PROSITE" id="PS52029">
    <property type="entry name" value="LD_TPASE"/>
    <property type="match status" value="1"/>
</dbReference>
<evidence type="ECO:0000256" key="8">
    <source>
        <dbReference type="SAM" id="MobiDB-lite"/>
    </source>
</evidence>
<evidence type="ECO:0000256" key="1">
    <source>
        <dbReference type="ARBA" id="ARBA00004752"/>
    </source>
</evidence>
<dbReference type="CDD" id="cd16913">
    <property type="entry name" value="YkuD_like"/>
    <property type="match status" value="1"/>
</dbReference>
<dbReference type="GO" id="GO:0016740">
    <property type="term" value="F:transferase activity"/>
    <property type="evidence" value="ECO:0007669"/>
    <property type="project" value="UniProtKB-KW"/>
</dbReference>
<evidence type="ECO:0000259" key="10">
    <source>
        <dbReference type="PROSITE" id="PS52029"/>
    </source>
</evidence>
<dbReference type="EMBL" id="FPCH01000003">
    <property type="protein sequence ID" value="SFV37871.1"/>
    <property type="molecule type" value="Genomic_DNA"/>
</dbReference>
<dbReference type="SUPFAM" id="SSF141523">
    <property type="entry name" value="L,D-transpeptidase catalytic domain-like"/>
    <property type="match status" value="1"/>
</dbReference>
<evidence type="ECO:0000256" key="3">
    <source>
        <dbReference type="ARBA" id="ARBA00022679"/>
    </source>
</evidence>
<dbReference type="InterPro" id="IPR005490">
    <property type="entry name" value="LD_TPept_cat_dom"/>
</dbReference>
<protein>
    <submittedName>
        <fullName evidence="11">Murein L,D-transpeptidase YafK</fullName>
    </submittedName>
</protein>
<accession>A0A1I7NT70</accession>
<evidence type="ECO:0000256" key="2">
    <source>
        <dbReference type="ARBA" id="ARBA00005992"/>
    </source>
</evidence>
<keyword evidence="12" id="KW-1185">Reference proteome</keyword>
<feature type="signal peptide" evidence="9">
    <location>
        <begin position="1"/>
        <end position="32"/>
    </location>
</feature>
<evidence type="ECO:0000313" key="12">
    <source>
        <dbReference type="Proteomes" id="UP000199423"/>
    </source>
</evidence>
<evidence type="ECO:0000313" key="11">
    <source>
        <dbReference type="EMBL" id="SFV37871.1"/>
    </source>
</evidence>
<keyword evidence="3" id="KW-0808">Transferase</keyword>
<dbReference type="STRING" id="51670.SAMN04488557_3380"/>
<feature type="compositionally biased region" description="Polar residues" evidence="8">
    <location>
        <begin position="312"/>
        <end position="326"/>
    </location>
</feature>
<keyword evidence="9" id="KW-0732">Signal</keyword>
<evidence type="ECO:0000256" key="5">
    <source>
        <dbReference type="ARBA" id="ARBA00022984"/>
    </source>
</evidence>
<dbReference type="GO" id="GO:0071555">
    <property type="term" value="P:cell wall organization"/>
    <property type="evidence" value="ECO:0007669"/>
    <property type="project" value="UniProtKB-UniRule"/>
</dbReference>
<comment type="pathway">
    <text evidence="1 7">Cell wall biogenesis; peptidoglycan biosynthesis.</text>
</comment>
<reference evidence="12" key="1">
    <citation type="submission" date="2016-10" db="EMBL/GenBank/DDBJ databases">
        <authorList>
            <person name="Varghese N."/>
            <person name="Submissions S."/>
        </authorList>
    </citation>
    <scope>NUCLEOTIDE SEQUENCE [LARGE SCALE GENOMIC DNA]</scope>
    <source>
        <strain evidence="12">DSM 1565</strain>
    </source>
</reference>
<comment type="similarity">
    <text evidence="2">Belongs to the YkuD family.</text>
</comment>
<evidence type="ECO:0000256" key="9">
    <source>
        <dbReference type="SAM" id="SignalP"/>
    </source>
</evidence>
<keyword evidence="6 7" id="KW-0961">Cell wall biogenesis/degradation</keyword>
<dbReference type="UniPathway" id="UPA00219"/>
<dbReference type="GO" id="GO:0004180">
    <property type="term" value="F:carboxypeptidase activity"/>
    <property type="evidence" value="ECO:0007669"/>
    <property type="project" value="UniProtKB-ARBA"/>
</dbReference>
<feature type="active site" description="Nucleophile" evidence="7">
    <location>
        <position position="160"/>
    </location>
</feature>
<organism evidence="11 12">
    <name type="scientific">Hyphomicrobium facile</name>
    <dbReference type="NCBI Taxonomy" id="51670"/>
    <lineage>
        <taxon>Bacteria</taxon>
        <taxon>Pseudomonadati</taxon>
        <taxon>Pseudomonadota</taxon>
        <taxon>Alphaproteobacteria</taxon>
        <taxon>Hyphomicrobiales</taxon>
        <taxon>Hyphomicrobiaceae</taxon>
        <taxon>Hyphomicrobium</taxon>
    </lineage>
</organism>
<evidence type="ECO:0000256" key="4">
    <source>
        <dbReference type="ARBA" id="ARBA00022960"/>
    </source>
</evidence>
<keyword evidence="5 7" id="KW-0573">Peptidoglycan synthesis</keyword>
<dbReference type="PANTHER" id="PTHR36699:SF1">
    <property type="entry name" value="L,D-TRANSPEPTIDASE YAFK-RELATED"/>
    <property type="match status" value="1"/>
</dbReference>
<dbReference type="Proteomes" id="UP000199423">
    <property type="component" value="Unassembled WGS sequence"/>
</dbReference>
<dbReference type="PANTHER" id="PTHR36699">
    <property type="entry name" value="LD-TRANSPEPTIDASE"/>
    <property type="match status" value="1"/>
</dbReference>
<feature type="chain" id="PRO_5011522386" evidence="9">
    <location>
        <begin position="33"/>
        <end position="339"/>
    </location>
</feature>
<name>A0A1I7NT70_9HYPH</name>
<keyword evidence="4 7" id="KW-0133">Cell shape</keyword>
<evidence type="ECO:0000256" key="7">
    <source>
        <dbReference type="PROSITE-ProRule" id="PRU01373"/>
    </source>
</evidence>
<dbReference type="GO" id="GO:0008360">
    <property type="term" value="P:regulation of cell shape"/>
    <property type="evidence" value="ECO:0007669"/>
    <property type="project" value="UniProtKB-UniRule"/>
</dbReference>
<sequence length="339" mass="37256">MRWRWHLTKQALLLAAMVVVAGSAAMQSHARADEVAAEKPLPSAIEAALIMKEIVPEAPVYIRVFKEESELEVWKARPNGRYALVKTFPVCNWGGTLGPKRVMGDSMSPEGFYRVTPEGLKPDSKYHLAFNIGYPNALDRALGRTGNYIMVHGDCRSVGCFAMSDKYIEEIYAFVRDALNAGEPSIPIHVFPFRMTAENMKRHAGNEARDTWKPLREAFDDFARTREPPKIGMCGKRYVVNALTPVGNDPYADCPAVIGKRIAPLSPRSSKRLVKADPRLEAQGPKLKSAEASFGWTSPISGAMFAWGTGGNTPSTRPGKPSQNESDAALGALQPIVKR</sequence>
<gene>
    <name evidence="11" type="ORF">SAMN04488557_3380</name>
</gene>
<proteinExistence type="inferred from homology"/>
<dbReference type="AlphaFoldDB" id="A0A1I7NT70"/>
<dbReference type="OrthoDB" id="9809748at2"/>
<dbReference type="InterPro" id="IPR038063">
    <property type="entry name" value="Transpep_catalytic_dom"/>
</dbReference>
<feature type="active site" description="Proton donor/acceptor" evidence="7">
    <location>
        <position position="152"/>
    </location>
</feature>
<dbReference type="GO" id="GO:0009252">
    <property type="term" value="P:peptidoglycan biosynthetic process"/>
    <property type="evidence" value="ECO:0007669"/>
    <property type="project" value="UniProtKB-UniPathway"/>
</dbReference>
<dbReference type="Pfam" id="PF03734">
    <property type="entry name" value="YkuD"/>
    <property type="match status" value="1"/>
</dbReference>
<evidence type="ECO:0000256" key="6">
    <source>
        <dbReference type="ARBA" id="ARBA00023316"/>
    </source>
</evidence>
<feature type="domain" description="L,D-TPase catalytic" evidence="10">
    <location>
        <begin position="60"/>
        <end position="191"/>
    </location>
</feature>
<feature type="region of interest" description="Disordered" evidence="8">
    <location>
        <begin position="305"/>
        <end position="339"/>
    </location>
</feature>